<sequence>MKISYAWLKEFVDFEITPKELAEKLTSFGFEVISVQESGGDSIFEIEITPNRGDCLSVIGFAREISCAYNLGFVEHSPAIAEGAEKAGDYLKVEIRNPQLCARYTARVIKDVKIGPSPAWMSRRLESMGVRSINNVVDVTNYVLLETGQPTHAFDHSLLKGRHIIVRTAGQGESLVTLDGVERKLENDMLVIADTQRAVALAGIMGGANTEVNPSTKDVVIESACFNSSSIRKTSLKMGMDTAASYRFERNSDIEEARRSVDRICQLVQQVAGGKILKGVLDEYPFKQKALKIKVRLARVEQILGNRIPVKEISRILRKLGFCTTKHESFVRVGVPSWRQADVTGEIDVIEEIARHYGYDRIKPSIPVLLPGIESDRRYGSVSSGTLAMQESAREAMAAIGYSECMNYGLMKSGIFAEEISKSKKIVRISNPLDEEMPLLRPSLVPWLAENLAFNANRDAESLKIFEIGRVFEDSGGKLPEERTMISAAAYGKNHKFWQDKERKFDFFDLKGAAEYLLRNLGAADYSFMAAEGHDCPFADYTLSVFAGKEKAGIIGKLSGGITDHYKLAGEVCFFEMDLGVLKDRRKPGMRYDPISKFPAVRRDAALLVPFGISAGEAAGIIRSEGGELLSDIELFDFYQGGQIPQGYKSLAFTLIYQSRGKTLTDEEVNSLHFRIVEALSRKGIKLRE</sequence>
<dbReference type="EMBL" id="PFMR01000143">
    <property type="protein sequence ID" value="PIZ17082.1"/>
    <property type="molecule type" value="Genomic_DNA"/>
</dbReference>
<feature type="binding site" evidence="15">
    <location>
        <position position="342"/>
    </location>
    <ligand>
        <name>Mg(2+)</name>
        <dbReference type="ChEBI" id="CHEBI:18420"/>
        <note>shared with alpha subunit</note>
    </ligand>
</feature>
<evidence type="ECO:0000256" key="11">
    <source>
        <dbReference type="ARBA" id="ARBA00022884"/>
    </source>
</evidence>
<proteinExistence type="inferred from homology"/>
<dbReference type="SUPFAM" id="SSF54991">
    <property type="entry name" value="Anticodon-binding domain of PheRS"/>
    <property type="match status" value="1"/>
</dbReference>
<dbReference type="PROSITE" id="PS51447">
    <property type="entry name" value="FDX_ACB"/>
    <property type="match status" value="1"/>
</dbReference>
<evidence type="ECO:0000256" key="4">
    <source>
        <dbReference type="ARBA" id="ARBA00022490"/>
    </source>
</evidence>
<evidence type="ECO:0000256" key="1">
    <source>
        <dbReference type="ARBA" id="ARBA00004496"/>
    </source>
</evidence>
<comment type="cofactor">
    <cofactor evidence="15">
        <name>Mg(2+)</name>
        <dbReference type="ChEBI" id="CHEBI:18420"/>
    </cofactor>
    <text evidence="15">Binds 2 magnesium ions per tetramer.</text>
</comment>
<dbReference type="InterPro" id="IPR045060">
    <property type="entry name" value="Phe-tRNA-ligase_IIc_bsu"/>
</dbReference>
<dbReference type="Gene3D" id="3.30.70.380">
    <property type="entry name" value="Ferrodoxin-fold anticodon-binding domain"/>
    <property type="match status" value="1"/>
</dbReference>
<dbReference type="Pfam" id="PF03147">
    <property type="entry name" value="FDX-ACB"/>
    <property type="match status" value="1"/>
</dbReference>
<dbReference type="GO" id="GO:0000049">
    <property type="term" value="F:tRNA binding"/>
    <property type="evidence" value="ECO:0007669"/>
    <property type="project" value="UniProtKB-KW"/>
</dbReference>
<dbReference type="SUPFAM" id="SSF55681">
    <property type="entry name" value="Class II aaRS and biotin synthetases"/>
    <property type="match status" value="1"/>
</dbReference>
<keyword evidence="4 15" id="KW-0963">Cytoplasm</keyword>
<dbReference type="InterPro" id="IPR045864">
    <property type="entry name" value="aa-tRNA-synth_II/BPL/LPL"/>
</dbReference>
<dbReference type="InterPro" id="IPR005147">
    <property type="entry name" value="tRNA_synthase_B5-dom"/>
</dbReference>
<keyword evidence="11" id="KW-0694">RNA-binding</keyword>
<dbReference type="SUPFAM" id="SSF46955">
    <property type="entry name" value="Putative DNA-binding domain"/>
    <property type="match status" value="2"/>
</dbReference>
<comment type="subcellular location">
    <subcellularLocation>
        <location evidence="1 15">Cytoplasm</location>
    </subcellularLocation>
</comment>
<dbReference type="Gene3D" id="3.50.40.10">
    <property type="entry name" value="Phenylalanyl-trna Synthetase, Chain B, domain 3"/>
    <property type="match status" value="1"/>
</dbReference>
<dbReference type="InterPro" id="IPR005146">
    <property type="entry name" value="B3/B4_tRNA-bd"/>
</dbReference>
<dbReference type="InterPro" id="IPR041616">
    <property type="entry name" value="PheRS_beta_core"/>
</dbReference>
<dbReference type="Pfam" id="PF03484">
    <property type="entry name" value="B5"/>
    <property type="match status" value="1"/>
</dbReference>
<keyword evidence="10 15" id="KW-0460">Magnesium</keyword>
<keyword evidence="12 15" id="KW-0648">Protein biosynthesis</keyword>
<evidence type="ECO:0000256" key="15">
    <source>
        <dbReference type="HAMAP-Rule" id="MF_00283"/>
    </source>
</evidence>
<protein>
    <recommendedName>
        <fullName evidence="15">Phenylalanine--tRNA ligase beta subunit</fullName>
        <ecNumber evidence="15">6.1.1.20</ecNumber>
    </recommendedName>
    <alternativeName>
        <fullName evidence="15">Phenylalanyl-tRNA synthetase beta subunit</fullName>
        <shortName evidence="15">PheRS</shortName>
    </alternativeName>
</protein>
<keyword evidence="13 15" id="KW-0030">Aminoacyl-tRNA synthetase</keyword>
<dbReference type="GO" id="GO:0009328">
    <property type="term" value="C:phenylalanine-tRNA ligase complex"/>
    <property type="evidence" value="ECO:0007669"/>
    <property type="project" value="TreeGrafter"/>
</dbReference>
<dbReference type="PROSITE" id="PS51483">
    <property type="entry name" value="B5"/>
    <property type="match status" value="1"/>
</dbReference>
<evidence type="ECO:0000256" key="12">
    <source>
        <dbReference type="ARBA" id="ARBA00022917"/>
    </source>
</evidence>
<feature type="binding site" evidence="15">
    <location>
        <position position="352"/>
    </location>
    <ligand>
        <name>Mg(2+)</name>
        <dbReference type="ChEBI" id="CHEBI:18420"/>
        <note>shared with alpha subunit</note>
    </ligand>
</feature>
<evidence type="ECO:0000256" key="8">
    <source>
        <dbReference type="ARBA" id="ARBA00022741"/>
    </source>
</evidence>
<dbReference type="FunFam" id="3.30.56.10:FF:000001">
    <property type="entry name" value="Phenylalanine--tRNA ligase beta subunit"/>
    <property type="match status" value="1"/>
</dbReference>
<comment type="catalytic activity">
    <reaction evidence="14 15">
        <text>tRNA(Phe) + L-phenylalanine + ATP = L-phenylalanyl-tRNA(Phe) + AMP + diphosphate + H(+)</text>
        <dbReference type="Rhea" id="RHEA:19413"/>
        <dbReference type="Rhea" id="RHEA-COMP:9668"/>
        <dbReference type="Rhea" id="RHEA-COMP:9699"/>
        <dbReference type="ChEBI" id="CHEBI:15378"/>
        <dbReference type="ChEBI" id="CHEBI:30616"/>
        <dbReference type="ChEBI" id="CHEBI:33019"/>
        <dbReference type="ChEBI" id="CHEBI:58095"/>
        <dbReference type="ChEBI" id="CHEBI:78442"/>
        <dbReference type="ChEBI" id="CHEBI:78531"/>
        <dbReference type="ChEBI" id="CHEBI:456215"/>
        <dbReference type="EC" id="6.1.1.20"/>
    </reaction>
</comment>
<feature type="binding site" evidence="15">
    <location>
        <position position="351"/>
    </location>
    <ligand>
        <name>Mg(2+)</name>
        <dbReference type="ChEBI" id="CHEBI:18420"/>
        <note>shared with alpha subunit</note>
    </ligand>
</feature>
<evidence type="ECO:0000313" key="19">
    <source>
        <dbReference type="Proteomes" id="UP000229307"/>
    </source>
</evidence>
<dbReference type="Pfam" id="PF03483">
    <property type="entry name" value="B3_4"/>
    <property type="match status" value="1"/>
</dbReference>
<comment type="caution">
    <text evidence="18">The sequence shown here is derived from an EMBL/GenBank/DDBJ whole genome shotgun (WGS) entry which is preliminary data.</text>
</comment>
<dbReference type="Pfam" id="PF17759">
    <property type="entry name" value="tRNA_synthFbeta"/>
    <property type="match status" value="1"/>
</dbReference>
<dbReference type="FunFam" id="3.50.40.10:FF:000001">
    <property type="entry name" value="Phenylalanine--tRNA ligase beta subunit"/>
    <property type="match status" value="1"/>
</dbReference>
<dbReference type="EC" id="6.1.1.20" evidence="15"/>
<gene>
    <name evidence="15" type="primary">pheT</name>
    <name evidence="18" type="ORF">COY52_05305</name>
</gene>
<dbReference type="GO" id="GO:0005524">
    <property type="term" value="F:ATP binding"/>
    <property type="evidence" value="ECO:0007669"/>
    <property type="project" value="UniProtKB-UniRule"/>
</dbReference>
<feature type="domain" description="B5" evidence="17">
    <location>
        <begin position="288"/>
        <end position="364"/>
    </location>
</feature>
<evidence type="ECO:0000313" key="18">
    <source>
        <dbReference type="EMBL" id="PIZ17082.1"/>
    </source>
</evidence>
<dbReference type="PANTHER" id="PTHR10947:SF0">
    <property type="entry name" value="PHENYLALANINE--TRNA LIGASE BETA SUBUNIT"/>
    <property type="match status" value="1"/>
</dbReference>
<keyword evidence="9 15" id="KW-0067">ATP-binding</keyword>
<dbReference type="InterPro" id="IPR005121">
    <property type="entry name" value="Fdx_antiC-bd"/>
</dbReference>
<evidence type="ECO:0000256" key="10">
    <source>
        <dbReference type="ARBA" id="ARBA00022842"/>
    </source>
</evidence>
<evidence type="ECO:0000256" key="13">
    <source>
        <dbReference type="ARBA" id="ARBA00023146"/>
    </source>
</evidence>
<evidence type="ECO:0000256" key="3">
    <source>
        <dbReference type="ARBA" id="ARBA00011209"/>
    </source>
</evidence>
<dbReference type="InterPro" id="IPR020825">
    <property type="entry name" value="Phe-tRNA_synthase-like_B3/B4"/>
</dbReference>
<evidence type="ECO:0000256" key="14">
    <source>
        <dbReference type="ARBA" id="ARBA00049255"/>
    </source>
</evidence>
<organism evidence="18 19">
    <name type="scientific">Candidatus Desantisbacteria bacterium CG_4_10_14_0_8_um_filter_48_22</name>
    <dbReference type="NCBI Taxonomy" id="1974543"/>
    <lineage>
        <taxon>Bacteria</taxon>
        <taxon>Candidatus Desantisiibacteriota</taxon>
    </lineage>
</organism>
<dbReference type="GO" id="GO:0006432">
    <property type="term" value="P:phenylalanyl-tRNA aminoacylation"/>
    <property type="evidence" value="ECO:0007669"/>
    <property type="project" value="UniProtKB-UniRule"/>
</dbReference>
<evidence type="ECO:0000259" key="16">
    <source>
        <dbReference type="PROSITE" id="PS51447"/>
    </source>
</evidence>
<keyword evidence="7 15" id="KW-0479">Metal-binding</keyword>
<dbReference type="PANTHER" id="PTHR10947">
    <property type="entry name" value="PHENYLALANYL-TRNA SYNTHETASE BETA CHAIN AND LEUCINE-RICH REPEAT-CONTAINING PROTEIN 47"/>
    <property type="match status" value="1"/>
</dbReference>
<evidence type="ECO:0000256" key="9">
    <source>
        <dbReference type="ARBA" id="ARBA00022840"/>
    </source>
</evidence>
<evidence type="ECO:0000256" key="6">
    <source>
        <dbReference type="ARBA" id="ARBA00022598"/>
    </source>
</evidence>
<dbReference type="NCBIfam" id="TIGR00472">
    <property type="entry name" value="pheT_bact"/>
    <property type="match status" value="1"/>
</dbReference>
<dbReference type="GO" id="GO:0000287">
    <property type="term" value="F:magnesium ion binding"/>
    <property type="evidence" value="ECO:0007669"/>
    <property type="project" value="UniProtKB-UniRule"/>
</dbReference>
<comment type="subunit">
    <text evidence="3 15">Tetramer of two alpha and two beta subunits.</text>
</comment>
<keyword evidence="5" id="KW-0820">tRNA-binding</keyword>
<keyword evidence="8 15" id="KW-0547">Nucleotide-binding</keyword>
<dbReference type="SUPFAM" id="SSF56037">
    <property type="entry name" value="PheT/TilS domain"/>
    <property type="match status" value="1"/>
</dbReference>
<dbReference type="GO" id="GO:0004826">
    <property type="term" value="F:phenylalanine-tRNA ligase activity"/>
    <property type="evidence" value="ECO:0007669"/>
    <property type="project" value="UniProtKB-UniRule"/>
</dbReference>
<dbReference type="Gene3D" id="3.30.56.10">
    <property type="match status" value="2"/>
</dbReference>
<dbReference type="FunFam" id="3.30.70.380:FF:000001">
    <property type="entry name" value="Phenylalanine--tRNA ligase beta subunit"/>
    <property type="match status" value="1"/>
</dbReference>
<evidence type="ECO:0000256" key="2">
    <source>
        <dbReference type="ARBA" id="ARBA00008653"/>
    </source>
</evidence>
<evidence type="ECO:0000256" key="5">
    <source>
        <dbReference type="ARBA" id="ARBA00022555"/>
    </source>
</evidence>
<dbReference type="InterPro" id="IPR004532">
    <property type="entry name" value="Phe-tRNA-ligase_IIc_bsu_bact"/>
</dbReference>
<dbReference type="Proteomes" id="UP000229307">
    <property type="component" value="Unassembled WGS sequence"/>
</dbReference>
<dbReference type="CDD" id="cd00769">
    <property type="entry name" value="PheRS_beta_core"/>
    <property type="match status" value="1"/>
</dbReference>
<keyword evidence="6 15" id="KW-0436">Ligase</keyword>
<dbReference type="HAMAP" id="MF_00283">
    <property type="entry name" value="Phe_tRNA_synth_beta1"/>
    <property type="match status" value="1"/>
</dbReference>
<feature type="binding site" evidence="15">
    <location>
        <position position="348"/>
    </location>
    <ligand>
        <name>Mg(2+)</name>
        <dbReference type="ChEBI" id="CHEBI:18420"/>
        <note>shared with alpha subunit</note>
    </ligand>
</feature>
<dbReference type="InterPro" id="IPR009061">
    <property type="entry name" value="DNA-bd_dom_put_sf"/>
</dbReference>
<comment type="similarity">
    <text evidence="2 15">Belongs to the phenylalanyl-tRNA synthetase beta subunit family. Type 1 subfamily.</text>
</comment>
<name>A0A2M7SC21_9BACT</name>
<dbReference type="SMART" id="SM00873">
    <property type="entry name" value="B3_4"/>
    <property type="match status" value="1"/>
</dbReference>
<dbReference type="Gene3D" id="3.30.930.10">
    <property type="entry name" value="Bira Bifunctional Protein, Domain 2"/>
    <property type="match status" value="1"/>
</dbReference>
<evidence type="ECO:0000256" key="7">
    <source>
        <dbReference type="ARBA" id="ARBA00022723"/>
    </source>
</evidence>
<dbReference type="InterPro" id="IPR036690">
    <property type="entry name" value="Fdx_antiC-bd_sf"/>
</dbReference>
<feature type="domain" description="FDX-ACB" evidence="16">
    <location>
        <begin position="596"/>
        <end position="688"/>
    </location>
</feature>
<dbReference type="AlphaFoldDB" id="A0A2M7SC21"/>
<reference evidence="19" key="1">
    <citation type="submission" date="2017-09" db="EMBL/GenBank/DDBJ databases">
        <title>Depth-based differentiation of microbial function through sediment-hosted aquifers and enrichment of novel symbionts in the deep terrestrial subsurface.</title>
        <authorList>
            <person name="Probst A.J."/>
            <person name="Ladd B."/>
            <person name="Jarett J.K."/>
            <person name="Geller-Mcgrath D.E."/>
            <person name="Sieber C.M.K."/>
            <person name="Emerson J.B."/>
            <person name="Anantharaman K."/>
            <person name="Thomas B.C."/>
            <person name="Malmstrom R."/>
            <person name="Stieglmeier M."/>
            <person name="Klingl A."/>
            <person name="Woyke T."/>
            <person name="Ryan C.M."/>
            <person name="Banfield J.F."/>
        </authorList>
    </citation>
    <scope>NUCLEOTIDE SEQUENCE [LARGE SCALE GENOMIC DNA]</scope>
</reference>
<accession>A0A2M7SC21</accession>
<dbReference type="SMART" id="SM00896">
    <property type="entry name" value="FDX-ACB"/>
    <property type="match status" value="1"/>
</dbReference>
<dbReference type="SMART" id="SM00874">
    <property type="entry name" value="B5"/>
    <property type="match status" value="1"/>
</dbReference>
<evidence type="ECO:0000259" key="17">
    <source>
        <dbReference type="PROSITE" id="PS51483"/>
    </source>
</evidence>